<sequence>MRAIPKPIRKHHDSLNVVDFPIDHNQRNDDLEDGTNELATENGPWRHFGVVSNLLVVDILLGLSSDVVSKCLQEHQGVSVTGDSVSNNQLDKNLQREVITSNGVDNT</sequence>
<dbReference type="GeneID" id="70236483"/>
<reference evidence="1" key="2">
    <citation type="submission" date="2021-01" db="EMBL/GenBank/DDBJ databases">
        <authorList>
            <person name="Schikora-Tamarit M.A."/>
        </authorList>
    </citation>
    <scope>NUCLEOTIDE SEQUENCE</scope>
    <source>
        <strain evidence="1">CBS6075</strain>
    </source>
</reference>
<reference evidence="1" key="1">
    <citation type="journal article" date="2021" name="Open Biol.">
        <title>Shared evolutionary footprints suggest mitochondrial oxidative damage underlies multiple complex I losses in fungi.</title>
        <authorList>
            <person name="Schikora-Tamarit M.A."/>
            <person name="Marcet-Houben M."/>
            <person name="Nosek J."/>
            <person name="Gabaldon T."/>
        </authorList>
    </citation>
    <scope>NUCLEOTIDE SEQUENCE</scope>
    <source>
        <strain evidence="1">CBS6075</strain>
    </source>
</reference>
<dbReference type="Proteomes" id="UP000769157">
    <property type="component" value="Unassembled WGS sequence"/>
</dbReference>
<dbReference type="AlphaFoldDB" id="A0A9P8P7Y0"/>
<dbReference type="RefSeq" id="XP_046061533.1">
    <property type="nucleotide sequence ID" value="XM_046205606.1"/>
</dbReference>
<proteinExistence type="predicted"/>
<protein>
    <submittedName>
        <fullName evidence="1">Uncharacterized protein</fullName>
    </submittedName>
</protein>
<comment type="caution">
    <text evidence="1">The sequence shown here is derived from an EMBL/GenBank/DDBJ whole genome shotgun (WGS) entry which is preliminary data.</text>
</comment>
<accession>A0A9P8P7Y0</accession>
<evidence type="ECO:0000313" key="1">
    <source>
        <dbReference type="EMBL" id="KAH3666329.1"/>
    </source>
</evidence>
<gene>
    <name evidence="1" type="ORF">OGAPHI_004518</name>
</gene>
<name>A0A9P8P7Y0_9ASCO</name>
<organism evidence="1 2">
    <name type="scientific">Ogataea philodendri</name>
    <dbReference type="NCBI Taxonomy" id="1378263"/>
    <lineage>
        <taxon>Eukaryota</taxon>
        <taxon>Fungi</taxon>
        <taxon>Dikarya</taxon>
        <taxon>Ascomycota</taxon>
        <taxon>Saccharomycotina</taxon>
        <taxon>Pichiomycetes</taxon>
        <taxon>Pichiales</taxon>
        <taxon>Pichiaceae</taxon>
        <taxon>Ogataea</taxon>
    </lineage>
</organism>
<dbReference type="EMBL" id="JAEUBE010000295">
    <property type="protein sequence ID" value="KAH3666329.1"/>
    <property type="molecule type" value="Genomic_DNA"/>
</dbReference>
<evidence type="ECO:0000313" key="2">
    <source>
        <dbReference type="Proteomes" id="UP000769157"/>
    </source>
</evidence>
<keyword evidence="2" id="KW-1185">Reference proteome</keyword>